<evidence type="ECO:0000259" key="3">
    <source>
        <dbReference type="SMART" id="SM00939"/>
    </source>
</evidence>
<dbReference type="Gene3D" id="3.40.50.1820">
    <property type="entry name" value="alpha/beta hydrolase"/>
    <property type="match status" value="1"/>
</dbReference>
<comment type="caution">
    <text evidence="4">The sequence shown here is derived from an EMBL/GenBank/DDBJ whole genome shotgun (WGS) entry which is preliminary data.</text>
</comment>
<feature type="domain" description="Xaa-Pro dipeptidyl-peptidase C-terminal" evidence="3">
    <location>
        <begin position="470"/>
        <end position="721"/>
    </location>
</feature>
<dbReference type="Pfam" id="PF08530">
    <property type="entry name" value="PepX_C"/>
    <property type="match status" value="1"/>
</dbReference>
<dbReference type="SUPFAM" id="SSF49785">
    <property type="entry name" value="Galactose-binding domain-like"/>
    <property type="match status" value="1"/>
</dbReference>
<gene>
    <name evidence="4" type="ORF">DFR71_2419</name>
</gene>
<dbReference type="SMART" id="SM00939">
    <property type="entry name" value="PepX_C"/>
    <property type="match status" value="1"/>
</dbReference>
<dbReference type="InterPro" id="IPR008979">
    <property type="entry name" value="Galactose-bd-like_sf"/>
</dbReference>
<dbReference type="Proteomes" id="UP000294856">
    <property type="component" value="Unassembled WGS sequence"/>
</dbReference>
<sequence>MFTVPPRRRLIIALFALALTALGTTPAAQAAPDAGTGHGSVTAAYLRGATPGASVELLDAAERIVGRGSIDQLGSFLVRELPPGEDYRFQVDGLRGNSFRVLDTAAPPQSHYADQRLRPGMNYLRMRDDITLAAFVRLPAGKTLADGPFPTVIEYSGYQTAAPNPLVVGAATGLAKARDPLAPANGLVLGAELAPDIGFASVSVQMRGSGCSGGAYDLFDYPTVYDGYDTVETVAAQPWVAGHKVGLVGISYSGISQIAVAGTEPPSLAAIAPMSLTDDLHSTGFPGGIFNTGFADTWLTERQSDAAPGPSGGQPYVRQLIQRGDQDCAANQSLRLQTPSLRQLVADNPDRTPAVFDHRSPATWAPKVRVPVLLTGALQDEQVGPQWTRIIDEFDANPDVWVRLINGAHFDSLGPQILSQWWEFLNIFVAERVPPPSPALEALSTVMYAAITRSPAIRVDSARLSNTPSVQAAEAAFAARPRVEVFYDNGAGAAGAGGLAAPWSLGLNEWPSARIAPTTWHLGGGGSLSTAPGPSESLAFRPDPTARPAGTLDVVGPSDLPWQPIPPYNWAPLPGQAGVGFTSPVLDHDIVTAGPASLDLQLASTAPVTDLQATISEVRPDGQESYVATGYLRSSYRAVDANATALQPLRSYRNPTDLPPGFSEARISIDPLAHAFRAGSRIRVTLTAPGGDRTSWRFDTPATDGLVVDTIGLGAGGSSLVLPVIASAVAGAPRPAVCAGLRGAPCRTYQPAFNGG</sequence>
<dbReference type="STRING" id="1210063.GCA_001612665_00081"/>
<evidence type="ECO:0000313" key="4">
    <source>
        <dbReference type="EMBL" id="TCJ96390.1"/>
    </source>
</evidence>
<dbReference type="InterPro" id="IPR000383">
    <property type="entry name" value="Xaa-Pro-like_dom"/>
</dbReference>
<proteinExistence type="predicted"/>
<evidence type="ECO:0000256" key="2">
    <source>
        <dbReference type="SAM" id="SignalP"/>
    </source>
</evidence>
<keyword evidence="2" id="KW-0732">Signal</keyword>
<feature type="chain" id="PRO_5020406796" description="Xaa-Pro dipeptidyl-peptidase C-terminal domain-containing protein" evidence="2">
    <location>
        <begin position="31"/>
        <end position="756"/>
    </location>
</feature>
<evidence type="ECO:0000313" key="5">
    <source>
        <dbReference type="Proteomes" id="UP000294856"/>
    </source>
</evidence>
<dbReference type="AlphaFoldDB" id="A0A4R1FQJ1"/>
<dbReference type="EMBL" id="SMFR01000002">
    <property type="protein sequence ID" value="TCJ96390.1"/>
    <property type="molecule type" value="Genomic_DNA"/>
</dbReference>
<dbReference type="Gene3D" id="2.60.120.260">
    <property type="entry name" value="Galactose-binding domain-like"/>
    <property type="match status" value="1"/>
</dbReference>
<evidence type="ECO:0000256" key="1">
    <source>
        <dbReference type="ARBA" id="ARBA00022801"/>
    </source>
</evidence>
<reference evidence="4 5" key="1">
    <citation type="submission" date="2019-03" db="EMBL/GenBank/DDBJ databases">
        <title>Genomic Encyclopedia of Type Strains, Phase IV (KMG-IV): sequencing the most valuable type-strain genomes for metagenomic binning, comparative biology and taxonomic classification.</title>
        <authorList>
            <person name="Goeker M."/>
        </authorList>
    </citation>
    <scope>NUCLEOTIDE SEQUENCE [LARGE SCALE GENOMIC DNA]</scope>
    <source>
        <strain evidence="4 5">DSM 44684</strain>
    </source>
</reference>
<feature type="signal peptide" evidence="2">
    <location>
        <begin position="1"/>
        <end position="30"/>
    </location>
</feature>
<dbReference type="SUPFAM" id="SSF53474">
    <property type="entry name" value="alpha/beta-Hydrolases"/>
    <property type="match status" value="1"/>
</dbReference>
<dbReference type="InterPro" id="IPR013736">
    <property type="entry name" value="Xaa-Pro_dipept_C"/>
</dbReference>
<keyword evidence="1" id="KW-0378">Hydrolase</keyword>
<dbReference type="Pfam" id="PF02129">
    <property type="entry name" value="Peptidase_S15"/>
    <property type="match status" value="1"/>
</dbReference>
<name>A0A4R1FQJ1_9NOCA</name>
<protein>
    <recommendedName>
        <fullName evidence="3">Xaa-Pro dipeptidyl-peptidase C-terminal domain-containing protein</fullName>
    </recommendedName>
</protein>
<dbReference type="InterPro" id="IPR005674">
    <property type="entry name" value="CocE/Ser_esterase"/>
</dbReference>
<dbReference type="GO" id="GO:0008239">
    <property type="term" value="F:dipeptidyl-peptidase activity"/>
    <property type="evidence" value="ECO:0007669"/>
    <property type="project" value="InterPro"/>
</dbReference>
<dbReference type="NCBIfam" id="TIGR00976">
    <property type="entry name" value="CocE_NonD"/>
    <property type="match status" value="1"/>
</dbReference>
<organism evidence="4 5">
    <name type="scientific">Nocardia alba</name>
    <dbReference type="NCBI Taxonomy" id="225051"/>
    <lineage>
        <taxon>Bacteria</taxon>
        <taxon>Bacillati</taxon>
        <taxon>Actinomycetota</taxon>
        <taxon>Actinomycetes</taxon>
        <taxon>Mycobacteriales</taxon>
        <taxon>Nocardiaceae</taxon>
        <taxon>Nocardia</taxon>
    </lineage>
</organism>
<keyword evidence="5" id="KW-1185">Reference proteome</keyword>
<dbReference type="InterPro" id="IPR029058">
    <property type="entry name" value="AB_hydrolase_fold"/>
</dbReference>
<accession>A0A4R1FQJ1</accession>